<dbReference type="Pfam" id="PF06259">
    <property type="entry name" value="Abhydrolase_8"/>
    <property type="match status" value="1"/>
</dbReference>
<name>A0ABU0PBG1_9MICO</name>
<keyword evidence="1" id="KW-0175">Coiled coil</keyword>
<keyword evidence="4" id="KW-1185">Reference proteome</keyword>
<dbReference type="RefSeq" id="WP_307362664.1">
    <property type="nucleotide sequence ID" value="NZ_JAUSXK010000001.1"/>
</dbReference>
<sequence>MSAVSASLPHVLDAAAVEALVEQITSAATTLQSAMLDAQERWKRIPEVFDVTGAEGAAIMLDPPTASMQDFVTAMFEGRRVLSDAATYVFPSLKTRREELAARIITVNQEHADAQADAQTAETAYWAAFDRDPDSSTTTSARADRMDALHAADSADRAVSDLQSDIERFRRDIDDAEESIAGELKRISGGDEVRGAWGEPLRVSQTYWGVVETSYPMGPITHLGLAERLELSLSDASAARLEWLSTADRSTVEAWIASHPDFASAVGFVAPDRAIRLWEGLEVQSSRGSDGEGAWATGPLAQLFALAPFAIGNLNGLRAADKTEFNRETLRQLLAGELSDTQREQLSQLSDMLDRAMQTNDPPLSLLSLFLETDDGSPRASIGFGDVDRADQITTLTHGIATDMGQLGEWSGSAIAMQQQLEWELSKHGSSAGTATVLFMEWDSGDAGNVWNIERPDAGAERMAQLLRGFEANNPNAQLNLGLHSLGTTSGTQMVADNPGLVDNVWLYGSAGVTDDTARVLSSQIDDGFLTLHATHAEDDFIAPIGRWPVSEHSIDPREIDGVEVFSADGGWVPGYGDGTGEHGERTEGHNSQRSTEWYYRFDGFEPSLTGDPVPVMDDEAVGYLDPMSQSFKQTIIDLVDAAAAQEAVQ</sequence>
<evidence type="ECO:0000259" key="2">
    <source>
        <dbReference type="Pfam" id="PF06259"/>
    </source>
</evidence>
<gene>
    <name evidence="3" type="ORF">QFZ46_002838</name>
</gene>
<protein>
    <recommendedName>
        <fullName evidence="2">DUF1023 domain-containing protein</fullName>
    </recommendedName>
</protein>
<organism evidence="3 4">
    <name type="scientific">Microbacterium murale</name>
    <dbReference type="NCBI Taxonomy" id="1081040"/>
    <lineage>
        <taxon>Bacteria</taxon>
        <taxon>Bacillati</taxon>
        <taxon>Actinomycetota</taxon>
        <taxon>Actinomycetes</taxon>
        <taxon>Micrococcales</taxon>
        <taxon>Microbacteriaceae</taxon>
        <taxon>Microbacterium</taxon>
    </lineage>
</organism>
<dbReference type="EMBL" id="JAUSXK010000001">
    <property type="protein sequence ID" value="MDQ0644678.1"/>
    <property type="molecule type" value="Genomic_DNA"/>
</dbReference>
<dbReference type="InterPro" id="IPR010427">
    <property type="entry name" value="DUF1023"/>
</dbReference>
<evidence type="ECO:0000256" key="1">
    <source>
        <dbReference type="SAM" id="Coils"/>
    </source>
</evidence>
<evidence type="ECO:0000313" key="4">
    <source>
        <dbReference type="Proteomes" id="UP001239085"/>
    </source>
</evidence>
<comment type="caution">
    <text evidence="3">The sequence shown here is derived from an EMBL/GenBank/DDBJ whole genome shotgun (WGS) entry which is preliminary data.</text>
</comment>
<feature type="coiled-coil region" evidence="1">
    <location>
        <begin position="152"/>
        <end position="186"/>
    </location>
</feature>
<reference evidence="3 4" key="1">
    <citation type="submission" date="2023-07" db="EMBL/GenBank/DDBJ databases">
        <title>Comparative genomics of wheat-associated soil bacteria to identify genetic determinants of phenazine resistance.</title>
        <authorList>
            <person name="Mouncey N."/>
        </authorList>
    </citation>
    <scope>NUCLEOTIDE SEQUENCE [LARGE SCALE GENOMIC DNA]</scope>
    <source>
        <strain evidence="3 4">W2I7</strain>
    </source>
</reference>
<evidence type="ECO:0000313" key="3">
    <source>
        <dbReference type="EMBL" id="MDQ0644678.1"/>
    </source>
</evidence>
<feature type="domain" description="DUF1023" evidence="2">
    <location>
        <begin position="377"/>
        <end position="527"/>
    </location>
</feature>
<dbReference type="Proteomes" id="UP001239085">
    <property type="component" value="Unassembled WGS sequence"/>
</dbReference>
<accession>A0ABU0PBG1</accession>
<proteinExistence type="predicted"/>